<evidence type="ECO:0000313" key="2">
    <source>
        <dbReference type="EMBL" id="SMH67824.1"/>
    </source>
</evidence>
<dbReference type="AlphaFoldDB" id="A0A060UYA9"/>
<reference evidence="1" key="1">
    <citation type="submission" date="2014-03" db="EMBL/GenBank/DDBJ databases">
        <authorList>
            <person name="Genoscope - CEA"/>
        </authorList>
    </citation>
    <scope>NUCLEOTIDE SEQUENCE [LARGE SCALE GENOMIC DNA]</scope>
    <source>
        <strain evidence="1">CF27</strain>
    </source>
</reference>
<gene>
    <name evidence="1" type="ORF">AFERRI_580031</name>
    <name evidence="2" type="ORF">AFERRI_P0028</name>
</gene>
<accession>A0A060UYA9</accession>
<dbReference type="Proteomes" id="UP000193925">
    <property type="component" value="Plasmid AFERRIp"/>
</dbReference>
<dbReference type="EMBL" id="CCCS020000054">
    <property type="protein sequence ID" value="CDQ11698.1"/>
    <property type="molecule type" value="Genomic_DNA"/>
</dbReference>
<proteinExistence type="predicted"/>
<sequence>MAKPSALTVDVMNAPQASPIGGLPSRGFAEPPQNKLQAAPKNDALVQIRCSKAVAKEVKRAAVEAEMTISELMLVCFHTYMKK</sequence>
<reference evidence="1" key="2">
    <citation type="submission" date="2014-07" db="EMBL/GenBank/DDBJ databases">
        <title>Initial genome analysis of the psychrotolerant acidophile Acidithiobacillus ferrivorans CF27: insights into iron and sulfur oxidation pathways and into biofilm formation.</title>
        <authorList>
            <person name="Talla E."/>
            <person name="Hedrich S."/>
            <person name="Mangenot S."/>
            <person name="Ji B."/>
            <person name="Johnson D.B."/>
            <person name="Barbe V."/>
            <person name="Bonnefoy V."/>
        </authorList>
    </citation>
    <scope>NUCLEOTIDE SEQUENCE [LARGE SCALE GENOMIC DNA]</scope>
    <source>
        <strain evidence="1">CF27</strain>
    </source>
</reference>
<dbReference type="EMBL" id="LT841306">
    <property type="protein sequence ID" value="SMH67824.1"/>
    <property type="molecule type" value="Genomic_DNA"/>
</dbReference>
<geneLocation type="plasmid" evidence="3">
    <name>aferrip</name>
</geneLocation>
<organism evidence="1">
    <name type="scientific">Acidithiobacillus ferrivorans</name>
    <dbReference type="NCBI Taxonomy" id="160808"/>
    <lineage>
        <taxon>Bacteria</taxon>
        <taxon>Pseudomonadati</taxon>
        <taxon>Pseudomonadota</taxon>
        <taxon>Acidithiobacillia</taxon>
        <taxon>Acidithiobacillales</taxon>
        <taxon>Acidithiobacillaceae</taxon>
        <taxon>Acidithiobacillus</taxon>
    </lineage>
</organism>
<dbReference type="RefSeq" id="WP_035194898.1">
    <property type="nucleotide sequence ID" value="NZ_CCCS020000054.1"/>
</dbReference>
<name>A0A060UYA9_9PROT</name>
<keyword evidence="2" id="KW-0614">Plasmid</keyword>
<evidence type="ECO:0000313" key="1">
    <source>
        <dbReference type="EMBL" id="CDQ11698.1"/>
    </source>
</evidence>
<reference evidence="2 3" key="3">
    <citation type="submission" date="2017-03" db="EMBL/GenBank/DDBJ databases">
        <authorList>
            <person name="Regsiter A."/>
            <person name="William W."/>
        </authorList>
    </citation>
    <scope>NUCLEOTIDE SEQUENCE [LARGE SCALE GENOMIC DNA]</scope>
    <source>
        <strain evidence="2">PRJEB5721</strain>
        <plasmid evidence="3">aferrip</plasmid>
        <plasmid evidence="2">AFERRIp</plasmid>
    </source>
</reference>
<keyword evidence="3" id="KW-1185">Reference proteome</keyword>
<geneLocation type="plasmid" evidence="2">
    <name>AFERRIp</name>
</geneLocation>
<protein>
    <submittedName>
        <fullName evidence="1">Uncharacterized protein</fullName>
    </submittedName>
</protein>
<evidence type="ECO:0000313" key="3">
    <source>
        <dbReference type="Proteomes" id="UP000193925"/>
    </source>
</evidence>